<dbReference type="SMART" id="SM01127">
    <property type="entry name" value="DDHD"/>
    <property type="match status" value="1"/>
</dbReference>
<dbReference type="InterPro" id="IPR004177">
    <property type="entry name" value="DDHD_dom"/>
</dbReference>
<keyword evidence="5" id="KW-0106">Calcium</keyword>
<organism evidence="8 9">
    <name type="scientific">Carassius auratus</name>
    <name type="common">Goldfish</name>
    <dbReference type="NCBI Taxonomy" id="7957"/>
    <lineage>
        <taxon>Eukaryota</taxon>
        <taxon>Metazoa</taxon>
        <taxon>Chordata</taxon>
        <taxon>Craniata</taxon>
        <taxon>Vertebrata</taxon>
        <taxon>Euteleostomi</taxon>
        <taxon>Actinopterygii</taxon>
        <taxon>Neopterygii</taxon>
        <taxon>Teleostei</taxon>
        <taxon>Ostariophysi</taxon>
        <taxon>Cypriniformes</taxon>
        <taxon>Cyprinidae</taxon>
        <taxon>Cyprininae</taxon>
        <taxon>Carassius</taxon>
    </lineage>
</organism>
<dbReference type="InterPro" id="IPR055261">
    <property type="entry name" value="PI_transfer_N"/>
</dbReference>
<feature type="compositionally biased region" description="Low complexity" evidence="6">
    <location>
        <begin position="1224"/>
        <end position="1233"/>
    </location>
</feature>
<feature type="domain" description="DDHD" evidence="7">
    <location>
        <begin position="695"/>
        <end position="889"/>
    </location>
</feature>
<comment type="subcellular location">
    <subcellularLocation>
        <location evidence="1">Endomembrane system</location>
        <topology evidence="1">Peripheral membrane protein</topology>
    </subcellularLocation>
</comment>
<dbReference type="RefSeq" id="XP_026076245.1">
    <property type="nucleotide sequence ID" value="XM_026220460.1"/>
</dbReference>
<dbReference type="Gene3D" id="3.40.50.1000">
    <property type="entry name" value="HAD superfamily/HAD-like"/>
    <property type="match status" value="1"/>
</dbReference>
<feature type="compositionally biased region" description="Basic and acidic residues" evidence="6">
    <location>
        <begin position="633"/>
        <end position="647"/>
    </location>
</feature>
<evidence type="ECO:0000256" key="1">
    <source>
        <dbReference type="ARBA" id="ARBA00004184"/>
    </source>
</evidence>
<dbReference type="PANTHER" id="PTHR10658">
    <property type="entry name" value="PHOSPHATIDYLINOSITOL TRANSFER PROTEIN"/>
    <property type="match status" value="1"/>
</dbReference>
<dbReference type="Proteomes" id="UP000515129">
    <property type="component" value="Chromosome 35"/>
</dbReference>
<feature type="compositionally biased region" description="Basic and acidic residues" evidence="6">
    <location>
        <begin position="1237"/>
        <end position="1256"/>
    </location>
</feature>
<evidence type="ECO:0000313" key="8">
    <source>
        <dbReference type="Proteomes" id="UP000515129"/>
    </source>
</evidence>
<dbReference type="GO" id="GO:0008526">
    <property type="term" value="F:phosphatidylinositol transfer activity"/>
    <property type="evidence" value="ECO:0007669"/>
    <property type="project" value="TreeGrafter"/>
</dbReference>
<dbReference type="SUPFAM" id="SSF55961">
    <property type="entry name" value="Bet v1-like"/>
    <property type="match status" value="1"/>
</dbReference>
<dbReference type="GO" id="GO:0046872">
    <property type="term" value="F:metal ion binding"/>
    <property type="evidence" value="ECO:0007669"/>
    <property type="project" value="InterPro"/>
</dbReference>
<dbReference type="SUPFAM" id="SSF56784">
    <property type="entry name" value="HAD-like"/>
    <property type="match status" value="1"/>
</dbReference>
<proteinExistence type="inferred from homology"/>
<dbReference type="InterPro" id="IPR036412">
    <property type="entry name" value="HAD-like_sf"/>
</dbReference>
<dbReference type="GO" id="GO:0035091">
    <property type="term" value="F:phosphatidylinositol binding"/>
    <property type="evidence" value="ECO:0007669"/>
    <property type="project" value="TreeGrafter"/>
</dbReference>
<evidence type="ECO:0000256" key="2">
    <source>
        <dbReference type="ARBA" id="ARBA00010316"/>
    </source>
</evidence>
<dbReference type="Pfam" id="PF02121">
    <property type="entry name" value="IP_trans"/>
    <property type="match status" value="1"/>
</dbReference>
<dbReference type="FunFam" id="3.40.50.1000:FF:000173">
    <property type="entry name" value="Membrane-associated phosphatidylinositol transfer protein 2"/>
    <property type="match status" value="1"/>
</dbReference>
<dbReference type="SMART" id="SM00775">
    <property type="entry name" value="LNS2"/>
    <property type="match status" value="1"/>
</dbReference>
<evidence type="ECO:0000256" key="5">
    <source>
        <dbReference type="ARBA" id="ARBA00022837"/>
    </source>
</evidence>
<reference evidence="9" key="1">
    <citation type="submission" date="2025-08" db="UniProtKB">
        <authorList>
            <consortium name="RefSeq"/>
        </authorList>
    </citation>
    <scope>IDENTIFICATION</scope>
    <source>
        <strain evidence="9">Wakin</strain>
        <tissue evidence="9">Muscle</tissue>
    </source>
</reference>
<dbReference type="Pfam" id="PF24694">
    <property type="entry name" value="LNS2_PITM1-3"/>
    <property type="match status" value="1"/>
</dbReference>
<evidence type="ECO:0000256" key="4">
    <source>
        <dbReference type="ARBA" id="ARBA00022553"/>
    </source>
</evidence>
<name>A0A6P6KVB2_CARAU</name>
<dbReference type="InterPro" id="IPR001666">
    <property type="entry name" value="PI_transfer"/>
</dbReference>
<feature type="compositionally biased region" description="Low complexity" evidence="6">
    <location>
        <begin position="309"/>
        <end position="327"/>
    </location>
</feature>
<evidence type="ECO:0000313" key="9">
    <source>
        <dbReference type="RefSeq" id="XP_026076245.1"/>
    </source>
</evidence>
<dbReference type="GO" id="GO:0031210">
    <property type="term" value="F:phosphatidylcholine binding"/>
    <property type="evidence" value="ECO:0007669"/>
    <property type="project" value="TreeGrafter"/>
</dbReference>
<protein>
    <submittedName>
        <fullName evidence="9">Membrane-associated phosphatidylinositol transfer protein 2-like isoform X5</fullName>
    </submittedName>
</protein>
<dbReference type="InterPro" id="IPR023214">
    <property type="entry name" value="HAD_sf"/>
</dbReference>
<dbReference type="GO" id="GO:0005737">
    <property type="term" value="C:cytoplasm"/>
    <property type="evidence" value="ECO:0007669"/>
    <property type="project" value="TreeGrafter"/>
</dbReference>
<dbReference type="Gene3D" id="3.30.530.20">
    <property type="match status" value="1"/>
</dbReference>
<evidence type="ECO:0000259" key="7">
    <source>
        <dbReference type="PROSITE" id="PS51043"/>
    </source>
</evidence>
<dbReference type="GO" id="GO:0012505">
    <property type="term" value="C:endomembrane system"/>
    <property type="evidence" value="ECO:0007669"/>
    <property type="project" value="UniProtKB-SubCell"/>
</dbReference>
<dbReference type="PANTHER" id="PTHR10658:SF84">
    <property type="entry name" value="MEMBRANE-ASSOCIATED PHOSPHATIDYLINOSITOL TRANSFER PROTEIN 2"/>
    <property type="match status" value="1"/>
</dbReference>
<accession>A0A6P6KVB2</accession>
<dbReference type="InterPro" id="IPR023393">
    <property type="entry name" value="START-like_dom_sf"/>
</dbReference>
<dbReference type="InterPro" id="IPR031315">
    <property type="entry name" value="LNS2/PITP"/>
</dbReference>
<dbReference type="FunFam" id="3.30.530.20:FF:000001">
    <property type="entry name" value="Phosphatidylinositol transfer protein membrane associated 2"/>
    <property type="match status" value="1"/>
</dbReference>
<feature type="region of interest" description="Disordered" evidence="6">
    <location>
        <begin position="1224"/>
        <end position="1256"/>
    </location>
</feature>
<feature type="region of interest" description="Disordered" evidence="6">
    <location>
        <begin position="33"/>
        <end position="53"/>
    </location>
</feature>
<dbReference type="PROSITE" id="PS51043">
    <property type="entry name" value="DDHD"/>
    <property type="match status" value="1"/>
</dbReference>
<dbReference type="GO" id="GO:0008525">
    <property type="term" value="F:phosphatidylcholine transporter activity"/>
    <property type="evidence" value="ECO:0007669"/>
    <property type="project" value="TreeGrafter"/>
</dbReference>
<dbReference type="CDD" id="cd08889">
    <property type="entry name" value="SRPBCC_PITPNM1-2_like"/>
    <property type="match status" value="1"/>
</dbReference>
<feature type="region of interest" description="Disordered" evidence="6">
    <location>
        <begin position="262"/>
        <end position="346"/>
    </location>
</feature>
<dbReference type="Pfam" id="PF02862">
    <property type="entry name" value="DDHD"/>
    <property type="match status" value="1"/>
</dbReference>
<comment type="similarity">
    <text evidence="2">Belongs to the PtdIns transfer protein family. PI transfer class IIA subfamily.</text>
</comment>
<feature type="region of interest" description="Disordered" evidence="6">
    <location>
        <begin position="624"/>
        <end position="651"/>
    </location>
</feature>
<dbReference type="Pfam" id="PF24695">
    <property type="entry name" value="PITM1-3"/>
    <property type="match status" value="1"/>
</dbReference>
<evidence type="ECO:0000256" key="6">
    <source>
        <dbReference type="SAM" id="MobiDB-lite"/>
    </source>
</evidence>
<dbReference type="GeneID" id="113054716"/>
<dbReference type="PRINTS" id="PR00391">
    <property type="entry name" value="PITRANSFER"/>
</dbReference>
<keyword evidence="8" id="KW-1185">Reference proteome</keyword>
<gene>
    <name evidence="9" type="primary">LOC113054716</name>
</gene>
<evidence type="ECO:0000256" key="3">
    <source>
        <dbReference type="ARBA" id="ARBA00022481"/>
    </source>
</evidence>
<feature type="compositionally biased region" description="Basic and acidic residues" evidence="6">
    <location>
        <begin position="294"/>
        <end position="304"/>
    </location>
</feature>
<keyword evidence="4" id="KW-0597">Phosphoprotein</keyword>
<sequence length="1281" mass="142340">MLIKEYRIPMPMSVEEYRIAQLYMIQKKSREESEGEGSGVEIMENRPYKDGPGGSGQYTHKVYHIGQHIPSWFRSILPKAALRVEEESWNAYPYTRTRYTCPFVEKFSIDIETYYKPDTGCHNDVFNMSSAEKRQRDIDPIDIVNDFIAPHEYLAEEDPKLYKSHKTQRGPLCDDWIAEINNNPGKTPVMCAYKLCKVEFRYWGMQSKIERFIHDVGLRKVMVRAHRQAWCWQDEWYGLTMEDIRQLELETQLALAQKYGCNEEGGENNGPITNPEKEHEAKEANEAEGTTRNTGDKLQARGELTKQWSTSSRSSRSSKRGGSPSRHSISEWRMQSIARDSEDSTDDEFFDAHEALSDNEDIFTKEITKWSSNDLMDKIDTAEAEEAQGDYQESCGEFSGTASVERLHEDCSSQQCLQPSKIHVLILVLHGGNILDTGSGDQNGKQADVNTIGSAFDAVMRVHYPAALGRIAIRLVPCPAVCVEAFSLVSNLSPYSYDEGCLSNSQDHIPLAALPLLATSAPQYQDAVATVIVRANQVYGDFIKSLEGATFTGQVCLIGDCVGGILGFDALCSSNVTVSESQNSSRRGSIDTDLLSPGIIINSTHCSGSGSGLTLEGSRHLSRSNIDIPRSSGPDDPKKQLPRKRSDSSTYELDTIKQHQAFLTSLHSSVLRTDPGSRRSSSSTMLEGGGALGKFDFEVSDFFLFGSPLGLVLALRKTVVPSLDVAHLRPACQQVYNLFHAADPSASRLEPLLEKRFHLMPPLSVPRYQRFPLGDGQSALLADVMQSHSIMFADHSNPSSPASIPAFRGARRGSETSIASQVSGLADSYTASSIANIAARWWGTKRIDFALYCPDALTAFPTVALPHLFHASYWESTDVVSFLLRQVMRHENSSVLELHGKEVSEFTPSKPREKWMRKRTHVKIRNVTANHRVNDAVFTEDGNQVVTGRFMYGPLDMVTLTGEKVDIHIMTQPPSGEWVYFSTELTNSSGRVSYTIPESKRLSIGVYPVKMVVRGDHTSADSYLTVLPRGTEFVVFSIDGSFAASVSIMGSDPKVRAGAVDVVRHWQDLGYLIVYVTGRPDMQKQRVVAWLSQHNFPHGIVSFCDGLVHDPLRHKANFLKCLITEAQMKICAAYGSTKDISVYTSLGLLPSQIYIVGRPTKKMQHQCQFIADGYASHLSQLEYNQRSRPAKTGSTRMVLRKGSFGLGGSGDFLRKRNHLLRTISSQPTSSTPPVHISRAERAQSQSECDRDRADRAQRSMSIAAGCWGRTSKLEGGALSPK</sequence>
<keyword evidence="3" id="KW-0488">Methylation</keyword>
<feature type="compositionally biased region" description="Basic and acidic residues" evidence="6">
    <location>
        <begin position="275"/>
        <end position="285"/>
    </location>
</feature>